<evidence type="ECO:0000313" key="2">
    <source>
        <dbReference type="Proteomes" id="UP000325672"/>
    </source>
</evidence>
<name>A0A5N6SVM8_ASPPS</name>
<dbReference type="EMBL" id="ML743570">
    <property type="protein sequence ID" value="KAE8138682.1"/>
    <property type="molecule type" value="Genomic_DNA"/>
</dbReference>
<dbReference type="GeneID" id="43643908"/>
<protein>
    <submittedName>
        <fullName evidence="1">Uncharacterized protein</fullName>
    </submittedName>
</protein>
<dbReference type="AlphaFoldDB" id="A0A5N6SVM8"/>
<accession>A0A5N6SVM8</accession>
<dbReference type="OrthoDB" id="4526596at2759"/>
<sequence>MSITSVAIAYTIDNDSYMFTSVCGRRISSLKTDMEALGLQLNTGNIAEIETGDASSDTLDCIQIIQPMQPYQGEPNVS</sequence>
<keyword evidence="2" id="KW-1185">Reference proteome</keyword>
<proteinExistence type="predicted"/>
<organism evidence="1 2">
    <name type="scientific">Aspergillus pseudotamarii</name>
    <dbReference type="NCBI Taxonomy" id="132259"/>
    <lineage>
        <taxon>Eukaryota</taxon>
        <taxon>Fungi</taxon>
        <taxon>Dikarya</taxon>
        <taxon>Ascomycota</taxon>
        <taxon>Pezizomycotina</taxon>
        <taxon>Eurotiomycetes</taxon>
        <taxon>Eurotiomycetidae</taxon>
        <taxon>Eurotiales</taxon>
        <taxon>Aspergillaceae</taxon>
        <taxon>Aspergillus</taxon>
        <taxon>Aspergillus subgen. Circumdati</taxon>
    </lineage>
</organism>
<reference evidence="1 2" key="1">
    <citation type="submission" date="2019-04" db="EMBL/GenBank/DDBJ databases">
        <title>Friends and foes A comparative genomics study of 23 Aspergillus species from section Flavi.</title>
        <authorList>
            <consortium name="DOE Joint Genome Institute"/>
            <person name="Kjaerbolling I."/>
            <person name="Vesth T."/>
            <person name="Frisvad J.C."/>
            <person name="Nybo J.L."/>
            <person name="Theobald S."/>
            <person name="Kildgaard S."/>
            <person name="Isbrandt T."/>
            <person name="Kuo A."/>
            <person name="Sato A."/>
            <person name="Lyhne E.K."/>
            <person name="Kogle M.E."/>
            <person name="Wiebenga A."/>
            <person name="Kun R.S."/>
            <person name="Lubbers R.J."/>
            <person name="Makela M.R."/>
            <person name="Barry K."/>
            <person name="Chovatia M."/>
            <person name="Clum A."/>
            <person name="Daum C."/>
            <person name="Haridas S."/>
            <person name="He G."/>
            <person name="LaButti K."/>
            <person name="Lipzen A."/>
            <person name="Mondo S."/>
            <person name="Riley R."/>
            <person name="Salamov A."/>
            <person name="Simmons B.A."/>
            <person name="Magnuson J.K."/>
            <person name="Henrissat B."/>
            <person name="Mortensen U.H."/>
            <person name="Larsen T.O."/>
            <person name="Devries R.P."/>
            <person name="Grigoriev I.V."/>
            <person name="Machida M."/>
            <person name="Baker S.E."/>
            <person name="Andersen M.R."/>
        </authorList>
    </citation>
    <scope>NUCLEOTIDE SEQUENCE [LARGE SCALE GENOMIC DNA]</scope>
    <source>
        <strain evidence="1 2">CBS 117625</strain>
    </source>
</reference>
<gene>
    <name evidence="1" type="ORF">BDV38DRAFT_281979</name>
</gene>
<dbReference type="Proteomes" id="UP000325672">
    <property type="component" value="Unassembled WGS sequence"/>
</dbReference>
<dbReference type="RefSeq" id="XP_031914745.1">
    <property type="nucleotide sequence ID" value="XM_032059698.1"/>
</dbReference>
<evidence type="ECO:0000313" key="1">
    <source>
        <dbReference type="EMBL" id="KAE8138682.1"/>
    </source>
</evidence>